<dbReference type="EMBL" id="JARPOI010000013">
    <property type="protein sequence ID" value="KAJ9163967.1"/>
    <property type="molecule type" value="Genomic_DNA"/>
</dbReference>
<comment type="caution">
    <text evidence="3">The sequence shown here is derived from an EMBL/GenBank/DDBJ whole genome shotgun (WGS) entry which is preliminary data.</text>
</comment>
<proteinExistence type="predicted"/>
<accession>A0ABQ9LD71</accession>
<evidence type="ECO:0000313" key="3">
    <source>
        <dbReference type="EMBL" id="KAJ9163967.1"/>
    </source>
</evidence>
<organism evidence="3 4">
    <name type="scientific">Hevea brasiliensis</name>
    <name type="common">Para rubber tree</name>
    <name type="synonym">Siphonia brasiliensis</name>
    <dbReference type="NCBI Taxonomy" id="3981"/>
    <lineage>
        <taxon>Eukaryota</taxon>
        <taxon>Viridiplantae</taxon>
        <taxon>Streptophyta</taxon>
        <taxon>Embryophyta</taxon>
        <taxon>Tracheophyta</taxon>
        <taxon>Spermatophyta</taxon>
        <taxon>Magnoliopsida</taxon>
        <taxon>eudicotyledons</taxon>
        <taxon>Gunneridae</taxon>
        <taxon>Pentapetalae</taxon>
        <taxon>rosids</taxon>
        <taxon>fabids</taxon>
        <taxon>Malpighiales</taxon>
        <taxon>Euphorbiaceae</taxon>
        <taxon>Crotonoideae</taxon>
        <taxon>Micrandreae</taxon>
        <taxon>Hevea</taxon>
    </lineage>
</organism>
<feature type="region of interest" description="Disordered" evidence="1">
    <location>
        <begin position="309"/>
        <end position="353"/>
    </location>
</feature>
<dbReference type="InterPro" id="IPR019557">
    <property type="entry name" value="AminoTfrase-like_pln_mobile"/>
</dbReference>
<keyword evidence="4" id="KW-1185">Reference proteome</keyword>
<feature type="compositionally biased region" description="Low complexity" evidence="1">
    <location>
        <begin position="325"/>
        <end position="344"/>
    </location>
</feature>
<dbReference type="PANTHER" id="PTHR46033">
    <property type="entry name" value="PROTEIN MAIN-LIKE 2"/>
    <property type="match status" value="1"/>
</dbReference>
<gene>
    <name evidence="3" type="ORF">P3X46_023586</name>
</gene>
<dbReference type="InterPro" id="IPR044824">
    <property type="entry name" value="MAIN-like"/>
</dbReference>
<dbReference type="PANTHER" id="PTHR46033:SF8">
    <property type="entry name" value="PROTEIN MAINTENANCE OF MERISTEMS-LIKE"/>
    <property type="match status" value="1"/>
</dbReference>
<evidence type="ECO:0000256" key="1">
    <source>
        <dbReference type="SAM" id="MobiDB-lite"/>
    </source>
</evidence>
<evidence type="ECO:0000259" key="2">
    <source>
        <dbReference type="Pfam" id="PF10536"/>
    </source>
</evidence>
<evidence type="ECO:0000313" key="4">
    <source>
        <dbReference type="Proteomes" id="UP001174677"/>
    </source>
</evidence>
<protein>
    <recommendedName>
        <fullName evidence="2">Aminotransferase-like plant mobile domain-containing protein</fullName>
    </recommendedName>
</protein>
<name>A0ABQ9LD71_HEVBR</name>
<sequence length="374" mass="42935">MIRGHTLKLSWLVDEFGDIPHQADDLTVLWHARAFILRLISSIFPDNTNSRISGPLFILQIWAWERFKIISPSIRDPSAPHDAPLGARWSRARQITEVTTHVLPQIRYNLDRMRPEDITWEPYSEELLDELPDMCIQGRPSWKTVVPLICFHIIEWHQPDRVMRQFGLAQPIPAPPMQTDELHDITLQLSESNWAHHHATYIHCWNRREQYIVQGQQMGQPLHHHSEYMEWYRRAGRRWISISGAAIGCVEDAIEDCLIKLQNPSTQNVAKVKRTLRKMMIALEQESRLCQMPPPQSAPQAATFNDELEEDQPIHPPGPSRRPKTTPITPSSTSSTSNASILSTDDVMPPPSHFTLSRMASCWSYSLSSRTASS</sequence>
<dbReference type="Pfam" id="PF10536">
    <property type="entry name" value="PMD"/>
    <property type="match status" value="1"/>
</dbReference>
<dbReference type="Proteomes" id="UP001174677">
    <property type="component" value="Chromosome 13"/>
</dbReference>
<feature type="domain" description="Aminotransferase-like plant mobile" evidence="2">
    <location>
        <begin position="46"/>
        <end position="233"/>
    </location>
</feature>
<reference evidence="3" key="1">
    <citation type="journal article" date="2023" name="Plant Biotechnol. J.">
        <title>Chromosome-level wild Hevea brasiliensis genome provides new tools for genomic-assisted breeding and valuable loci to elevate rubber yield.</title>
        <authorList>
            <person name="Cheng H."/>
            <person name="Song X."/>
            <person name="Hu Y."/>
            <person name="Wu T."/>
            <person name="Yang Q."/>
            <person name="An Z."/>
            <person name="Feng S."/>
            <person name="Deng Z."/>
            <person name="Wu W."/>
            <person name="Zeng X."/>
            <person name="Tu M."/>
            <person name="Wang X."/>
            <person name="Huang H."/>
        </authorList>
    </citation>
    <scope>NUCLEOTIDE SEQUENCE</scope>
    <source>
        <strain evidence="3">MT/VB/25A 57/8</strain>
    </source>
</reference>